<dbReference type="InterPro" id="IPR029063">
    <property type="entry name" value="SAM-dependent_MTases_sf"/>
</dbReference>
<dbReference type="GO" id="GO:0008171">
    <property type="term" value="F:O-methyltransferase activity"/>
    <property type="evidence" value="ECO:0007669"/>
    <property type="project" value="InterPro"/>
</dbReference>
<proteinExistence type="predicted"/>
<dbReference type="EC" id="2.1.1.-" evidence="5"/>
<evidence type="ECO:0000313" key="4">
    <source>
        <dbReference type="EMBL" id="AZZ39869.1"/>
    </source>
</evidence>
<dbReference type="CDD" id="cd02440">
    <property type="entry name" value="AdoMet_MTases"/>
    <property type="match status" value="1"/>
</dbReference>
<dbReference type="SUPFAM" id="SSF53335">
    <property type="entry name" value="S-adenosyl-L-methionine-dependent methyltransferases"/>
    <property type="match status" value="1"/>
</dbReference>
<keyword evidence="3" id="KW-0949">S-adenosyl-L-methionine</keyword>
<evidence type="ECO:0000313" key="7">
    <source>
        <dbReference type="Proteomes" id="UP000285875"/>
    </source>
</evidence>
<dbReference type="Proteomes" id="UP000285875">
    <property type="component" value="Chromosome"/>
</dbReference>
<evidence type="ECO:0000313" key="6">
    <source>
        <dbReference type="Proteomes" id="UP000277858"/>
    </source>
</evidence>
<reference evidence="7" key="1">
    <citation type="submission" date="2017-12" db="EMBL/GenBank/DDBJ databases">
        <title>Whole genome sequencing of Acidipropionibacterium jensenii strains JS279 and JS280.</title>
        <authorList>
            <person name="Deptula P."/>
            <person name="Laine P."/>
            <person name="Smolander O.-P."/>
            <person name="Paulin L."/>
            <person name="Auvinen P."/>
            <person name="Varmanen P."/>
        </authorList>
    </citation>
    <scope>NUCLEOTIDE SEQUENCE [LARGE SCALE GENOMIC DNA]</scope>
    <source>
        <strain evidence="7">JS280</strain>
    </source>
</reference>
<evidence type="ECO:0000256" key="2">
    <source>
        <dbReference type="ARBA" id="ARBA00022679"/>
    </source>
</evidence>
<dbReference type="Gene3D" id="3.40.50.150">
    <property type="entry name" value="Vaccinia Virus protein VP39"/>
    <property type="match status" value="1"/>
</dbReference>
<dbReference type="GO" id="GO:0008757">
    <property type="term" value="F:S-adenosylmethionine-dependent methyltransferase activity"/>
    <property type="evidence" value="ECO:0007669"/>
    <property type="project" value="TreeGrafter"/>
</dbReference>
<dbReference type="GO" id="GO:0032259">
    <property type="term" value="P:methylation"/>
    <property type="evidence" value="ECO:0007669"/>
    <property type="project" value="UniProtKB-KW"/>
</dbReference>
<dbReference type="KEGG" id="aji:C0Z10_09015"/>
<dbReference type="InterPro" id="IPR002935">
    <property type="entry name" value="SAM_O-MeTrfase"/>
</dbReference>
<gene>
    <name evidence="4" type="ORF">C0Z10_09015</name>
    <name evidence="5" type="ORF">NCTC13652_00816</name>
</gene>
<protein>
    <submittedName>
        <fullName evidence="4 5">Methyltransferase</fullName>
        <ecNumber evidence="5">2.1.1.-</ecNumber>
    </submittedName>
</protein>
<dbReference type="AlphaFoldDB" id="A0A3Q9UIX8"/>
<dbReference type="EMBL" id="LR134473">
    <property type="protein sequence ID" value="VEI02636.1"/>
    <property type="molecule type" value="Genomic_DNA"/>
</dbReference>
<evidence type="ECO:0000256" key="3">
    <source>
        <dbReference type="ARBA" id="ARBA00022691"/>
    </source>
</evidence>
<accession>A0A3Q9UIX8</accession>
<dbReference type="PANTHER" id="PTHR10509">
    <property type="entry name" value="O-METHYLTRANSFERASE-RELATED"/>
    <property type="match status" value="1"/>
</dbReference>
<reference evidence="4" key="3">
    <citation type="journal article" date="2019" name="Microorganisms">
        <title>Red-Brown Pigmentation of Acidipropionibacterium jensenii Is Tied to Haemolytic Activity and cyl-Like Gene Cluster.</title>
        <authorList>
            <person name="Deptula P."/>
            <person name="Loivamaa I."/>
            <person name="Smolander O.P."/>
            <person name="Laine P."/>
            <person name="Roberts R.J."/>
            <person name="Piironen V."/>
            <person name="Paulin L."/>
            <person name="Savijoki K."/>
            <person name="Auvinen P."/>
            <person name="Varmanen P."/>
        </authorList>
    </citation>
    <scope>NUCLEOTIDE SEQUENCE</scope>
    <source>
        <strain evidence="4">JS280</strain>
    </source>
</reference>
<dbReference type="STRING" id="1122997.GCA_000425285_01046"/>
<reference evidence="5 6" key="2">
    <citation type="submission" date="2018-12" db="EMBL/GenBank/DDBJ databases">
        <authorList>
            <consortium name="Pathogen Informatics"/>
        </authorList>
    </citation>
    <scope>NUCLEOTIDE SEQUENCE [LARGE SCALE GENOMIC DNA]</scope>
    <source>
        <strain evidence="5 6">NCTC13652</strain>
    </source>
</reference>
<dbReference type="OrthoDB" id="4774874at2"/>
<evidence type="ECO:0000313" key="5">
    <source>
        <dbReference type="EMBL" id="VEI02636.1"/>
    </source>
</evidence>
<organism evidence="4 7">
    <name type="scientific">Acidipropionibacterium jensenii</name>
    <dbReference type="NCBI Taxonomy" id="1749"/>
    <lineage>
        <taxon>Bacteria</taxon>
        <taxon>Bacillati</taxon>
        <taxon>Actinomycetota</taxon>
        <taxon>Actinomycetes</taxon>
        <taxon>Propionibacteriales</taxon>
        <taxon>Propionibacteriaceae</taxon>
        <taxon>Acidipropionibacterium</taxon>
    </lineage>
</organism>
<dbReference type="PANTHER" id="PTHR10509:SF85">
    <property type="entry name" value="O-METHYLTRANSFERASE RV1220C-RELATED"/>
    <property type="match status" value="1"/>
</dbReference>
<dbReference type="EMBL" id="CP025570">
    <property type="protein sequence ID" value="AZZ39869.1"/>
    <property type="molecule type" value="Genomic_DNA"/>
</dbReference>
<keyword evidence="1 4" id="KW-0489">Methyltransferase</keyword>
<keyword evidence="2 4" id="KW-0808">Transferase</keyword>
<dbReference type="InterPro" id="IPR050362">
    <property type="entry name" value="Cation-dep_OMT"/>
</dbReference>
<name>A0A3Q9UIX8_9ACTN</name>
<dbReference type="Pfam" id="PF01596">
    <property type="entry name" value="Methyltransf_3"/>
    <property type="match status" value="1"/>
</dbReference>
<evidence type="ECO:0000256" key="1">
    <source>
        <dbReference type="ARBA" id="ARBA00022603"/>
    </source>
</evidence>
<sequence length="234" mass="24832">MLSTTIVTRAAPATLGAVSEAIEFPTGPDRRSWEYADGFVAVSEPVEAAHEAAGEAGWTPVGNGTATFLTFLARSIDAHAVVEIGTDAGVTGLSLLEGMSEHGVLTSIDVEADRQDAARRCFQRAGFRSNRFRLISGVPLSVLPKLRDGAYDLVLVNGDRLEYVEYVSQALRLLRHGGIVVVNDALAGSAVADPDNEDDETLIIREALDFVADSEEFLPVLLPVGEGLLLAAKA</sequence>
<dbReference type="Proteomes" id="UP000277858">
    <property type="component" value="Chromosome"/>
</dbReference>
<dbReference type="PROSITE" id="PS51682">
    <property type="entry name" value="SAM_OMT_I"/>
    <property type="match status" value="1"/>
</dbReference>
<keyword evidence="6" id="KW-1185">Reference proteome</keyword>